<dbReference type="AlphaFoldDB" id="A0A6A6NZV3"/>
<feature type="region of interest" description="Disordered" evidence="1">
    <location>
        <begin position="787"/>
        <end position="817"/>
    </location>
</feature>
<evidence type="ECO:0000256" key="1">
    <source>
        <dbReference type="SAM" id="MobiDB-lite"/>
    </source>
</evidence>
<feature type="compositionally biased region" description="Low complexity" evidence="1">
    <location>
        <begin position="121"/>
        <end position="138"/>
    </location>
</feature>
<feature type="region of interest" description="Disordered" evidence="1">
    <location>
        <begin position="836"/>
        <end position="912"/>
    </location>
</feature>
<feature type="region of interest" description="Disordered" evidence="1">
    <location>
        <begin position="1"/>
        <end position="79"/>
    </location>
</feature>
<proteinExistence type="predicted"/>
<feature type="compositionally biased region" description="Pro residues" evidence="1">
    <location>
        <begin position="673"/>
        <end position="684"/>
    </location>
</feature>
<dbReference type="OrthoDB" id="2351940at2759"/>
<evidence type="ECO:0000313" key="3">
    <source>
        <dbReference type="Proteomes" id="UP000799766"/>
    </source>
</evidence>
<feature type="region of interest" description="Disordered" evidence="1">
    <location>
        <begin position="669"/>
        <end position="774"/>
    </location>
</feature>
<accession>A0A6A6NZV3</accession>
<feature type="compositionally biased region" description="Low complexity" evidence="1">
    <location>
        <begin position="876"/>
        <end position="893"/>
    </location>
</feature>
<gene>
    <name evidence="2" type="ORF">BDY21DRAFT_372029</name>
</gene>
<feature type="compositionally biased region" description="Low complexity" evidence="1">
    <location>
        <begin position="562"/>
        <end position="579"/>
    </location>
</feature>
<feature type="compositionally biased region" description="Acidic residues" evidence="1">
    <location>
        <begin position="698"/>
        <end position="709"/>
    </location>
</feature>
<feature type="region of interest" description="Disordered" evidence="1">
    <location>
        <begin position="94"/>
        <end position="141"/>
    </location>
</feature>
<feature type="compositionally biased region" description="Basic and acidic residues" evidence="1">
    <location>
        <begin position="94"/>
        <end position="115"/>
    </location>
</feature>
<keyword evidence="3" id="KW-1185">Reference proteome</keyword>
<feature type="compositionally biased region" description="Low complexity" evidence="1">
    <location>
        <begin position="27"/>
        <end position="43"/>
    </location>
</feature>
<name>A0A6A6NZV3_9PEZI</name>
<feature type="region of interest" description="Disordered" evidence="1">
    <location>
        <begin position="241"/>
        <end position="271"/>
    </location>
</feature>
<feature type="region of interest" description="Disordered" evidence="1">
    <location>
        <begin position="562"/>
        <end position="637"/>
    </location>
</feature>
<sequence length="994" mass="108149">MPPRPNRLITVSGNFDFPPASDDHSARTAAAATSPPPNADAADQTPSNAAIATEEASDSHRGNATATGTVPQPSSSPTSFIERLVRIRSQVEAEIAADRSARDAAFAERQRERQRASSTLPSVPWGSSSPSQSHSQAQRDWAARELDRLRNREIRASMLARAAAVENLQRPRGPNGELLPGYLPTAVDAAIAERGGNGPLAAEELVSNRERWAEERQQRQRSIAAPTERFRNLRWRRHLERDRERGENEQRRGEQQAESATGTGASGSTGLDELQEAGERLTQISSSLPSLLNDQPPTLPGLGLGGGGDLAMGEPDEDETRPRRVKRRRLGNDISNEMVPERKEFVPYGHYGQVVPGKLRMEIEMCDGGEFERSTTSMRMSEHPPENVLKNDSSVYCTEAADCNMMLRHEGNVPFEISKLVIKAPSEGFTCPLQEGLVFLSVSDTPADLLSATWPYMIDYSAPLPVTLPPCPPAPPPGIRDQVPARYEARNRARERARAGPGDDDRLSFLDNLRPQPASRLARRADRFGSDDPLSLLNRHGRGSRQPRQRDWDLANIANESAEPTTAAAATPADGSGAAYSGVSDRLRTTTADWPVRQPRRVRPESPIPPTIVFTAPAHNSDDEAGSADERTLSLDYGGTAGSGFDLRFDWSEDPTQAQDYMSPEWEQAMPRDFPPWEPLPPLSSRPLGSTRNRATDSDDDDEGEDPDGAEPGVRAAIAAGDAARLRRRAGSRDLGGRMGRLTRALGRGVTFRARDGNRERGRAAEDNDDAADEGGMTIWQFLSGEENSDTPEADAGENGDSNAHPDRTARESPPRWWTRYISQPGVAALFEDEFAEPCPPGANREGSATAATPAAQNGNDDGDDSGAHQDRRDSNNNTSSSNNISGAADAAHPAPPRRNTLLRGASGAPTRIERSAARTDELARKGRTAPEPDAQFFIEQGRSRVVVRFDPPRAARYVLLKLWAPHKRGNIDVEGVAVSGFAGKRFLPACELL</sequence>
<organism evidence="2 3">
    <name type="scientific">Lineolata rhizophorae</name>
    <dbReference type="NCBI Taxonomy" id="578093"/>
    <lineage>
        <taxon>Eukaryota</taxon>
        <taxon>Fungi</taxon>
        <taxon>Dikarya</taxon>
        <taxon>Ascomycota</taxon>
        <taxon>Pezizomycotina</taxon>
        <taxon>Dothideomycetes</taxon>
        <taxon>Dothideomycetes incertae sedis</taxon>
        <taxon>Lineolatales</taxon>
        <taxon>Lineolataceae</taxon>
        <taxon>Lineolata</taxon>
    </lineage>
</organism>
<feature type="compositionally biased region" description="Basic and acidic residues" evidence="1">
    <location>
        <begin position="753"/>
        <end position="766"/>
    </location>
</feature>
<feature type="compositionally biased region" description="Basic and acidic residues" evidence="1">
    <location>
        <begin position="241"/>
        <end position="255"/>
    </location>
</feature>
<dbReference type="EMBL" id="MU001681">
    <property type="protein sequence ID" value="KAF2457236.1"/>
    <property type="molecule type" value="Genomic_DNA"/>
</dbReference>
<feature type="compositionally biased region" description="Basic and acidic residues" evidence="1">
    <location>
        <begin position="489"/>
        <end position="508"/>
    </location>
</feature>
<protein>
    <submittedName>
        <fullName evidence="2">Uncharacterized protein</fullName>
    </submittedName>
</protein>
<feature type="compositionally biased region" description="Basic and acidic residues" evidence="1">
    <location>
        <begin position="866"/>
        <end position="875"/>
    </location>
</feature>
<reference evidence="2" key="1">
    <citation type="journal article" date="2020" name="Stud. Mycol.">
        <title>101 Dothideomycetes genomes: a test case for predicting lifestyles and emergence of pathogens.</title>
        <authorList>
            <person name="Haridas S."/>
            <person name="Albert R."/>
            <person name="Binder M."/>
            <person name="Bloem J."/>
            <person name="Labutti K."/>
            <person name="Salamov A."/>
            <person name="Andreopoulos B."/>
            <person name="Baker S."/>
            <person name="Barry K."/>
            <person name="Bills G."/>
            <person name="Bluhm B."/>
            <person name="Cannon C."/>
            <person name="Castanera R."/>
            <person name="Culley D."/>
            <person name="Daum C."/>
            <person name="Ezra D."/>
            <person name="Gonzalez J."/>
            <person name="Henrissat B."/>
            <person name="Kuo A."/>
            <person name="Liang C."/>
            <person name="Lipzen A."/>
            <person name="Lutzoni F."/>
            <person name="Magnuson J."/>
            <person name="Mondo S."/>
            <person name="Nolan M."/>
            <person name="Ohm R."/>
            <person name="Pangilinan J."/>
            <person name="Park H.-J."/>
            <person name="Ramirez L."/>
            <person name="Alfaro M."/>
            <person name="Sun H."/>
            <person name="Tritt A."/>
            <person name="Yoshinaga Y."/>
            <person name="Zwiers L.-H."/>
            <person name="Turgeon B."/>
            <person name="Goodwin S."/>
            <person name="Spatafora J."/>
            <person name="Crous P."/>
            <person name="Grigoriev I."/>
        </authorList>
    </citation>
    <scope>NUCLEOTIDE SEQUENCE</scope>
    <source>
        <strain evidence="2">ATCC 16933</strain>
    </source>
</reference>
<feature type="compositionally biased region" description="Low complexity" evidence="1">
    <location>
        <begin position="710"/>
        <end position="723"/>
    </location>
</feature>
<feature type="compositionally biased region" description="Low complexity" evidence="1">
    <location>
        <begin position="256"/>
        <end position="270"/>
    </location>
</feature>
<feature type="compositionally biased region" description="Polar residues" evidence="1">
    <location>
        <begin position="62"/>
        <end position="79"/>
    </location>
</feature>
<feature type="compositionally biased region" description="Acidic residues" evidence="1">
    <location>
        <begin position="787"/>
        <end position="798"/>
    </location>
</feature>
<feature type="compositionally biased region" description="Basic and acidic residues" evidence="1">
    <location>
        <begin position="804"/>
        <end position="814"/>
    </location>
</feature>
<dbReference type="Proteomes" id="UP000799766">
    <property type="component" value="Unassembled WGS sequence"/>
</dbReference>
<evidence type="ECO:0000313" key="2">
    <source>
        <dbReference type="EMBL" id="KAF2457236.1"/>
    </source>
</evidence>
<feature type="region of interest" description="Disordered" evidence="1">
    <location>
        <begin position="489"/>
        <end position="550"/>
    </location>
</feature>
<feature type="region of interest" description="Disordered" evidence="1">
    <location>
        <begin position="288"/>
        <end position="329"/>
    </location>
</feature>